<organism evidence="2 3">
    <name type="scientific">Araneus ventricosus</name>
    <name type="common">Orbweaver spider</name>
    <name type="synonym">Epeira ventricosa</name>
    <dbReference type="NCBI Taxonomy" id="182803"/>
    <lineage>
        <taxon>Eukaryota</taxon>
        <taxon>Metazoa</taxon>
        <taxon>Ecdysozoa</taxon>
        <taxon>Arthropoda</taxon>
        <taxon>Chelicerata</taxon>
        <taxon>Arachnida</taxon>
        <taxon>Araneae</taxon>
        <taxon>Araneomorphae</taxon>
        <taxon>Entelegynae</taxon>
        <taxon>Araneoidea</taxon>
        <taxon>Araneidae</taxon>
        <taxon>Araneus</taxon>
    </lineage>
</organism>
<dbReference type="InterPro" id="IPR018979">
    <property type="entry name" value="FERM_N"/>
</dbReference>
<dbReference type="EMBL" id="BGPR01005379">
    <property type="protein sequence ID" value="GBN09644.1"/>
    <property type="molecule type" value="Genomic_DNA"/>
</dbReference>
<feature type="domain" description="FERM" evidence="1">
    <location>
        <begin position="29"/>
        <end position="85"/>
    </location>
</feature>
<name>A0A4Y2L528_ARAVE</name>
<dbReference type="AlphaFoldDB" id="A0A4Y2L528"/>
<comment type="caution">
    <text evidence="2">The sequence shown here is derived from an EMBL/GenBank/DDBJ whole genome shotgun (WGS) entry which is preliminary data.</text>
</comment>
<reference evidence="2 3" key="1">
    <citation type="journal article" date="2019" name="Sci. Rep.">
        <title>Orb-weaving spider Araneus ventricosus genome elucidates the spidroin gene catalogue.</title>
        <authorList>
            <person name="Kono N."/>
            <person name="Nakamura H."/>
            <person name="Ohtoshi R."/>
            <person name="Moran D.A.P."/>
            <person name="Shinohara A."/>
            <person name="Yoshida Y."/>
            <person name="Fujiwara M."/>
            <person name="Mori M."/>
            <person name="Tomita M."/>
            <person name="Arakawa K."/>
        </authorList>
    </citation>
    <scope>NUCLEOTIDE SEQUENCE [LARGE SCALE GENOMIC DNA]</scope>
</reference>
<dbReference type="OrthoDB" id="5854685at2759"/>
<accession>A0A4Y2L528</accession>
<dbReference type="SUPFAM" id="SSF54236">
    <property type="entry name" value="Ubiquitin-like"/>
    <property type="match status" value="1"/>
</dbReference>
<evidence type="ECO:0000259" key="1">
    <source>
        <dbReference type="PROSITE" id="PS50057"/>
    </source>
</evidence>
<evidence type="ECO:0000313" key="2">
    <source>
        <dbReference type="EMBL" id="GBN09644.1"/>
    </source>
</evidence>
<dbReference type="Pfam" id="PF09379">
    <property type="entry name" value="FERM_N"/>
    <property type="match status" value="1"/>
</dbReference>
<keyword evidence="3" id="KW-1185">Reference proteome</keyword>
<dbReference type="InterPro" id="IPR029071">
    <property type="entry name" value="Ubiquitin-like_domsf"/>
</dbReference>
<proteinExistence type="predicted"/>
<sequence length="85" mass="10029">MSWRVLVGSSGTYNMHASELALEKHVKTIRCIVCFLDDFQQTFEMDKQSKGQHRLDMVFQHLELMVEKNILACSFLLMIIHLTRW</sequence>
<dbReference type="Gene3D" id="3.10.20.90">
    <property type="entry name" value="Phosphatidylinositol 3-kinase Catalytic Subunit, Chain A, domain 1"/>
    <property type="match status" value="1"/>
</dbReference>
<dbReference type="InterPro" id="IPR000299">
    <property type="entry name" value="FERM_domain"/>
</dbReference>
<dbReference type="PROSITE" id="PS50057">
    <property type="entry name" value="FERM_3"/>
    <property type="match status" value="1"/>
</dbReference>
<dbReference type="Proteomes" id="UP000499080">
    <property type="component" value="Unassembled WGS sequence"/>
</dbReference>
<protein>
    <recommendedName>
        <fullName evidence="1">FERM domain-containing protein</fullName>
    </recommendedName>
</protein>
<evidence type="ECO:0000313" key="3">
    <source>
        <dbReference type="Proteomes" id="UP000499080"/>
    </source>
</evidence>
<gene>
    <name evidence="2" type="ORF">AVEN_101984_1</name>
</gene>